<dbReference type="Proteomes" id="UP000583454">
    <property type="component" value="Unassembled WGS sequence"/>
</dbReference>
<protein>
    <submittedName>
        <fullName evidence="2">Uncharacterized protein</fullName>
    </submittedName>
</protein>
<evidence type="ECO:0000313" key="2">
    <source>
        <dbReference type="EMBL" id="MBB5759697.1"/>
    </source>
</evidence>
<gene>
    <name evidence="2" type="ORF">HNR00_004431</name>
</gene>
<accession>A0A840ZS86</accession>
<name>A0A840ZS86_9HYPH</name>
<reference evidence="2 3" key="1">
    <citation type="submission" date="2020-08" db="EMBL/GenBank/DDBJ databases">
        <title>Genomic Encyclopedia of Type Strains, Phase IV (KMG-IV): sequencing the most valuable type-strain genomes for metagenomic binning, comparative biology and taxonomic classification.</title>
        <authorList>
            <person name="Goeker M."/>
        </authorList>
    </citation>
    <scope>NUCLEOTIDE SEQUENCE [LARGE SCALE GENOMIC DNA]</scope>
    <source>
        <strain evidence="2 3">DSM 2163</strain>
    </source>
</reference>
<comment type="caution">
    <text evidence="2">The sequence shown here is derived from an EMBL/GenBank/DDBJ whole genome shotgun (WGS) entry which is preliminary data.</text>
</comment>
<evidence type="ECO:0000256" key="1">
    <source>
        <dbReference type="SAM" id="MobiDB-lite"/>
    </source>
</evidence>
<dbReference type="EMBL" id="JACHOP010000027">
    <property type="protein sequence ID" value="MBB5759697.1"/>
    <property type="molecule type" value="Genomic_DNA"/>
</dbReference>
<keyword evidence="3" id="KW-1185">Reference proteome</keyword>
<dbReference type="AlphaFoldDB" id="A0A840ZS86"/>
<feature type="region of interest" description="Disordered" evidence="1">
    <location>
        <begin position="1"/>
        <end position="28"/>
    </location>
</feature>
<sequence length="39" mass="4028">MRTRAKMETINTEGGGIPGGGPAPMSVLPPIPRVAVVRL</sequence>
<proteinExistence type="predicted"/>
<organism evidence="2 3">
    <name type="scientific">Methylorubrum rhodinum</name>
    <dbReference type="NCBI Taxonomy" id="29428"/>
    <lineage>
        <taxon>Bacteria</taxon>
        <taxon>Pseudomonadati</taxon>
        <taxon>Pseudomonadota</taxon>
        <taxon>Alphaproteobacteria</taxon>
        <taxon>Hyphomicrobiales</taxon>
        <taxon>Methylobacteriaceae</taxon>
        <taxon>Methylorubrum</taxon>
    </lineage>
</organism>
<evidence type="ECO:0000313" key="3">
    <source>
        <dbReference type="Proteomes" id="UP000583454"/>
    </source>
</evidence>
<feature type="compositionally biased region" description="Gly residues" evidence="1">
    <location>
        <begin position="13"/>
        <end position="22"/>
    </location>
</feature>